<sequence>MIFIKIEVVNPFLPENQWVISNFKSFGFDLNKDLKNVGMKRKEFEMILKDLSLDVSADNINGAKITSKNGISVYKMRYKDQKRNMGSSGAYRLISLILVSEKKAIPFHLYHKRSGKKPKTDLTASEYKKVNELVDDISNSREEV</sequence>
<dbReference type="RefSeq" id="WP_317313431.1">
    <property type="nucleotide sequence ID" value="NZ_JALBUS010000001.1"/>
</dbReference>
<name>A0ABU4WIR1_9FIRM</name>
<dbReference type="Proteomes" id="UP001285244">
    <property type="component" value="Unassembled WGS sequence"/>
</dbReference>
<evidence type="ECO:0000313" key="2">
    <source>
        <dbReference type="Proteomes" id="UP001285244"/>
    </source>
</evidence>
<reference evidence="1 2" key="1">
    <citation type="submission" date="2022-03" db="EMBL/GenBank/DDBJ databases">
        <title>Novel taxa within the pig intestine.</title>
        <authorList>
            <person name="Wylensek D."/>
            <person name="Bishof K."/>
            <person name="Afrizal A."/>
            <person name="Clavel T."/>
        </authorList>
    </citation>
    <scope>NUCLEOTIDE SEQUENCE [LARGE SCALE GENOMIC DNA]</scope>
    <source>
        <strain evidence="1 2">Cla-KB-P134</strain>
    </source>
</reference>
<comment type="caution">
    <text evidence="1">The sequence shown here is derived from an EMBL/GenBank/DDBJ whole genome shotgun (WGS) entry which is preliminary data.</text>
</comment>
<proteinExistence type="predicted"/>
<accession>A0ABU4WIR1</accession>
<organism evidence="1 2">
    <name type="scientific">Absicoccus intestinalis</name>
    <dbReference type="NCBI Taxonomy" id="2926319"/>
    <lineage>
        <taxon>Bacteria</taxon>
        <taxon>Bacillati</taxon>
        <taxon>Bacillota</taxon>
        <taxon>Erysipelotrichia</taxon>
        <taxon>Erysipelotrichales</taxon>
        <taxon>Erysipelotrichaceae</taxon>
        <taxon>Absicoccus</taxon>
    </lineage>
</organism>
<protein>
    <submittedName>
        <fullName evidence="1">Uncharacterized protein</fullName>
    </submittedName>
</protein>
<keyword evidence="2" id="KW-1185">Reference proteome</keyword>
<dbReference type="EMBL" id="JALBUS010000001">
    <property type="protein sequence ID" value="MDX8416446.1"/>
    <property type="molecule type" value="Genomic_DNA"/>
</dbReference>
<gene>
    <name evidence="1" type="ORF">MOZ64_01105</name>
</gene>
<evidence type="ECO:0000313" key="1">
    <source>
        <dbReference type="EMBL" id="MDX8416446.1"/>
    </source>
</evidence>